<reference evidence="2 3" key="1">
    <citation type="submission" date="2015-01" db="EMBL/GenBank/DDBJ databases">
        <authorList>
            <person name="Xiang T."/>
            <person name="Song Y."/>
            <person name="Huang L."/>
            <person name="Wang B."/>
            <person name="Wu P."/>
        </authorList>
    </citation>
    <scope>NUCLEOTIDE SEQUENCE [LARGE SCALE GENOMIC DNA]</scope>
    <source>
        <strain evidence="2 3">Ccy74</strain>
    </source>
</reference>
<dbReference type="CDD" id="cd03139">
    <property type="entry name" value="GATase1_PfpI_2"/>
    <property type="match status" value="1"/>
</dbReference>
<dbReference type="InterPro" id="IPR002818">
    <property type="entry name" value="DJ-1/PfpI"/>
</dbReference>
<dbReference type="Pfam" id="PF01965">
    <property type="entry name" value="DJ-1_PfpI"/>
    <property type="match status" value="1"/>
</dbReference>
<feature type="domain" description="DJ-1/PfpI" evidence="1">
    <location>
        <begin position="4"/>
        <end position="165"/>
    </location>
</feature>
<dbReference type="OrthoDB" id="9803764at2"/>
<protein>
    <submittedName>
        <fullName evidence="2">ThiJ/PfpI domain-containing protein</fullName>
    </submittedName>
</protein>
<organism evidence="2 3">
    <name type="scientific">Capnocytophaga cynodegmi</name>
    <dbReference type="NCBI Taxonomy" id="28189"/>
    <lineage>
        <taxon>Bacteria</taxon>
        <taxon>Pseudomonadati</taxon>
        <taxon>Bacteroidota</taxon>
        <taxon>Flavobacteriia</taxon>
        <taxon>Flavobacteriales</taxon>
        <taxon>Flavobacteriaceae</taxon>
        <taxon>Capnocytophaga</taxon>
    </lineage>
</organism>
<proteinExistence type="predicted"/>
<dbReference type="Gene3D" id="3.40.50.880">
    <property type="match status" value="1"/>
</dbReference>
<dbReference type="InterPro" id="IPR052158">
    <property type="entry name" value="INH-QAR"/>
</dbReference>
<dbReference type="PANTHER" id="PTHR43130:SF15">
    <property type="entry name" value="THIJ_PFPI FAMILY PROTEIN (AFU_ORTHOLOGUE AFUA_5G14240)"/>
    <property type="match status" value="1"/>
</dbReference>
<dbReference type="InterPro" id="IPR029062">
    <property type="entry name" value="Class_I_gatase-like"/>
</dbReference>
<dbReference type="Proteomes" id="UP000038083">
    <property type="component" value="Unassembled WGS sequence"/>
</dbReference>
<dbReference type="EMBL" id="CDOG01000002">
    <property type="protein sequence ID" value="CEN34232.1"/>
    <property type="molecule type" value="Genomic_DNA"/>
</dbReference>
<name>A0A0B7H8J3_9FLAO</name>
<dbReference type="RefSeq" id="WP_041995721.1">
    <property type="nucleotide sequence ID" value="NZ_CDOG01000002.1"/>
</dbReference>
<gene>
    <name evidence="2" type="ORF">CCYN74_100096</name>
</gene>
<evidence type="ECO:0000313" key="3">
    <source>
        <dbReference type="Proteomes" id="UP000038083"/>
    </source>
</evidence>
<evidence type="ECO:0000259" key="1">
    <source>
        <dbReference type="Pfam" id="PF01965"/>
    </source>
</evidence>
<dbReference type="PANTHER" id="PTHR43130">
    <property type="entry name" value="ARAC-FAMILY TRANSCRIPTIONAL REGULATOR"/>
    <property type="match status" value="1"/>
</dbReference>
<sequence>MTNINLFLFDDFETLDLFGPVEILGKVETFNLKYFSINGGIITSKQGTQIITHKITESNPTDILLIPGGQGTRRLVDDSIFIDTLSSFAKKAEFCLGICTGSVLLAKTGLLNNREATSNKKAFDWAVQMAPDVCWKRKARWVVDGKFYTSSGVSAGIDMALAFVADRFGQEKAQQIATHIEYVWNSDKENDIFS</sequence>
<accession>A0A0B7H8J3</accession>
<evidence type="ECO:0000313" key="2">
    <source>
        <dbReference type="EMBL" id="CEN34232.1"/>
    </source>
</evidence>
<dbReference type="SUPFAM" id="SSF52317">
    <property type="entry name" value="Class I glutamine amidotransferase-like"/>
    <property type="match status" value="1"/>
</dbReference>
<dbReference type="AlphaFoldDB" id="A0A0B7H8J3"/>